<dbReference type="AlphaFoldDB" id="A0A8K1LHS3"/>
<reference evidence="1" key="1">
    <citation type="submission" date="2019-04" db="EMBL/GenBank/DDBJ databases">
        <title>Genome assembly of Zosterops borbonicus 15179.</title>
        <authorList>
            <person name="Leroy T."/>
            <person name="Anselmetti Y."/>
            <person name="Tilak M.-K."/>
            <person name="Nabholz B."/>
        </authorList>
    </citation>
    <scope>NUCLEOTIDE SEQUENCE</scope>
    <source>
        <strain evidence="1">HGM_15179</strain>
        <tissue evidence="1">Muscle</tissue>
    </source>
</reference>
<dbReference type="EMBL" id="SWJQ01000460">
    <property type="protein sequence ID" value="TRZ14103.1"/>
    <property type="molecule type" value="Genomic_DNA"/>
</dbReference>
<keyword evidence="2" id="KW-1185">Reference proteome</keyword>
<organism evidence="1 2">
    <name type="scientific">Zosterops borbonicus</name>
    <dbReference type="NCBI Taxonomy" id="364589"/>
    <lineage>
        <taxon>Eukaryota</taxon>
        <taxon>Metazoa</taxon>
        <taxon>Chordata</taxon>
        <taxon>Craniata</taxon>
        <taxon>Vertebrata</taxon>
        <taxon>Euteleostomi</taxon>
        <taxon>Archelosauria</taxon>
        <taxon>Archosauria</taxon>
        <taxon>Dinosauria</taxon>
        <taxon>Saurischia</taxon>
        <taxon>Theropoda</taxon>
        <taxon>Coelurosauria</taxon>
        <taxon>Aves</taxon>
        <taxon>Neognathae</taxon>
        <taxon>Neoaves</taxon>
        <taxon>Telluraves</taxon>
        <taxon>Australaves</taxon>
        <taxon>Passeriformes</taxon>
        <taxon>Sylvioidea</taxon>
        <taxon>Zosteropidae</taxon>
        <taxon>Zosterops</taxon>
    </lineage>
</organism>
<dbReference type="Proteomes" id="UP000796761">
    <property type="component" value="Unassembled WGS sequence"/>
</dbReference>
<sequence>MEDKELIRDSKHDLTKGKFCMTDHVAFSDGPTASVDKVPSNIMYLEFCKAFDKIPHNSHAAKLEAYMFDGQGMKSSLLADPMMRGCLCQYHATAAEISILVEQESDMENDLETMIFKDLSSAIPIIIANIIY</sequence>
<proteinExistence type="predicted"/>
<name>A0A8K1LHS3_9PASS</name>
<comment type="caution">
    <text evidence="1">The sequence shown here is derived from an EMBL/GenBank/DDBJ whole genome shotgun (WGS) entry which is preliminary data.</text>
</comment>
<gene>
    <name evidence="1" type="ORF">HGM15179_012999</name>
</gene>
<evidence type="ECO:0000313" key="2">
    <source>
        <dbReference type="Proteomes" id="UP000796761"/>
    </source>
</evidence>
<accession>A0A8K1LHS3</accession>
<evidence type="ECO:0000313" key="1">
    <source>
        <dbReference type="EMBL" id="TRZ14103.1"/>
    </source>
</evidence>
<protein>
    <submittedName>
        <fullName evidence="1">Uncharacterized protein</fullName>
    </submittedName>
</protein>